<dbReference type="Pfam" id="PF00005">
    <property type="entry name" value="ABC_tran"/>
    <property type="match status" value="1"/>
</dbReference>
<dbReference type="PROSITE" id="PS00211">
    <property type="entry name" value="ABC_TRANSPORTER_1"/>
    <property type="match status" value="1"/>
</dbReference>
<dbReference type="InterPro" id="IPR017871">
    <property type="entry name" value="ABC_transporter-like_CS"/>
</dbReference>
<keyword evidence="3" id="KW-0547">Nucleotide-binding</keyword>
<dbReference type="InterPro" id="IPR050683">
    <property type="entry name" value="Bact_Polysacc_Export_ATP-bd"/>
</dbReference>
<proteinExistence type="inferred from homology"/>
<dbReference type="Gene3D" id="3.40.50.300">
    <property type="entry name" value="P-loop containing nucleotide triphosphate hydrolases"/>
    <property type="match status" value="1"/>
</dbReference>
<dbReference type="RefSeq" id="WP_284340411.1">
    <property type="nucleotide sequence ID" value="NZ_BSNS01000011.1"/>
</dbReference>
<evidence type="ECO:0000256" key="3">
    <source>
        <dbReference type="ARBA" id="ARBA00022741"/>
    </source>
</evidence>
<dbReference type="Proteomes" id="UP001156691">
    <property type="component" value="Unassembled WGS sequence"/>
</dbReference>
<dbReference type="InterPro" id="IPR015860">
    <property type="entry name" value="ABC_transpr_TagH-like"/>
</dbReference>
<dbReference type="InterPro" id="IPR027417">
    <property type="entry name" value="P-loop_NTPase"/>
</dbReference>
<sequence length="213" mass="23134">MDRKFVVDSHGKRAVRALDGVSFRLEAGDRLGLVGPNGAGKSTLLLTLAGILEPTAGSIESSGRIEALFNPRLGFKPEATGRRNIYLRGLVRGWDKRQIEAAMDDIIDFSELGDFIDMPLRSYSQGMAARLAFAASTAFAPDILLMDEWIGAGDKSFQAKAADRMNDFISSTGIVVIASHNENLLRGLCNKALRLENGQFVGYGDINEILEAK</sequence>
<comment type="similarity">
    <text evidence="1">Belongs to the ABC transporter superfamily.</text>
</comment>
<dbReference type="InterPro" id="IPR003593">
    <property type="entry name" value="AAA+_ATPase"/>
</dbReference>
<dbReference type="PANTHER" id="PTHR46743:SF2">
    <property type="entry name" value="TEICHOIC ACIDS EXPORT ATP-BINDING PROTEIN TAGH"/>
    <property type="match status" value="1"/>
</dbReference>
<accession>A0ABQ5W4H3</accession>
<dbReference type="PANTHER" id="PTHR46743">
    <property type="entry name" value="TEICHOIC ACIDS EXPORT ATP-BINDING PROTEIN TAGH"/>
    <property type="match status" value="1"/>
</dbReference>
<feature type="domain" description="ABC transporter" evidence="5">
    <location>
        <begin position="1"/>
        <end position="213"/>
    </location>
</feature>
<keyword evidence="7" id="KW-1185">Reference proteome</keyword>
<comment type="caution">
    <text evidence="6">The sequence shown here is derived from an EMBL/GenBank/DDBJ whole genome shotgun (WGS) entry which is preliminary data.</text>
</comment>
<evidence type="ECO:0000256" key="2">
    <source>
        <dbReference type="ARBA" id="ARBA00022448"/>
    </source>
</evidence>
<protein>
    <submittedName>
        <fullName evidence="6">ABC transporter ATP-binding protein</fullName>
    </submittedName>
</protein>
<gene>
    <name evidence="6" type="primary">rfbI</name>
    <name evidence="6" type="ORF">GCM10010862_22280</name>
</gene>
<evidence type="ECO:0000256" key="4">
    <source>
        <dbReference type="ARBA" id="ARBA00022840"/>
    </source>
</evidence>
<evidence type="ECO:0000256" key="1">
    <source>
        <dbReference type="ARBA" id="ARBA00005417"/>
    </source>
</evidence>
<dbReference type="GO" id="GO:0005524">
    <property type="term" value="F:ATP binding"/>
    <property type="evidence" value="ECO:0007669"/>
    <property type="project" value="UniProtKB-KW"/>
</dbReference>
<evidence type="ECO:0000313" key="6">
    <source>
        <dbReference type="EMBL" id="GLQ54969.1"/>
    </source>
</evidence>
<dbReference type="PROSITE" id="PS50893">
    <property type="entry name" value="ABC_TRANSPORTER_2"/>
    <property type="match status" value="1"/>
</dbReference>
<name>A0ABQ5W4H3_9HYPH</name>
<dbReference type="EMBL" id="BSNS01000011">
    <property type="protein sequence ID" value="GLQ54969.1"/>
    <property type="molecule type" value="Genomic_DNA"/>
</dbReference>
<dbReference type="InterPro" id="IPR003439">
    <property type="entry name" value="ABC_transporter-like_ATP-bd"/>
</dbReference>
<evidence type="ECO:0000313" key="7">
    <source>
        <dbReference type="Proteomes" id="UP001156691"/>
    </source>
</evidence>
<reference evidence="7" key="1">
    <citation type="journal article" date="2019" name="Int. J. Syst. Evol. Microbiol.">
        <title>The Global Catalogue of Microorganisms (GCM) 10K type strain sequencing project: providing services to taxonomists for standard genome sequencing and annotation.</title>
        <authorList>
            <consortium name="The Broad Institute Genomics Platform"/>
            <consortium name="The Broad Institute Genome Sequencing Center for Infectious Disease"/>
            <person name="Wu L."/>
            <person name="Ma J."/>
        </authorList>
    </citation>
    <scope>NUCLEOTIDE SEQUENCE [LARGE SCALE GENOMIC DNA]</scope>
    <source>
        <strain evidence="7">NBRC 112416</strain>
    </source>
</reference>
<keyword evidence="4 6" id="KW-0067">ATP-binding</keyword>
<evidence type="ECO:0000259" key="5">
    <source>
        <dbReference type="PROSITE" id="PS50893"/>
    </source>
</evidence>
<dbReference type="CDD" id="cd03220">
    <property type="entry name" value="ABC_KpsT_Wzt"/>
    <property type="match status" value="1"/>
</dbReference>
<organism evidence="6 7">
    <name type="scientific">Devosia nitrariae</name>
    <dbReference type="NCBI Taxonomy" id="2071872"/>
    <lineage>
        <taxon>Bacteria</taxon>
        <taxon>Pseudomonadati</taxon>
        <taxon>Pseudomonadota</taxon>
        <taxon>Alphaproteobacteria</taxon>
        <taxon>Hyphomicrobiales</taxon>
        <taxon>Devosiaceae</taxon>
        <taxon>Devosia</taxon>
    </lineage>
</organism>
<dbReference type="SMART" id="SM00382">
    <property type="entry name" value="AAA"/>
    <property type="match status" value="1"/>
</dbReference>
<keyword evidence="2" id="KW-0813">Transport</keyword>
<dbReference type="SUPFAM" id="SSF52540">
    <property type="entry name" value="P-loop containing nucleoside triphosphate hydrolases"/>
    <property type="match status" value="1"/>
</dbReference>